<dbReference type="OrthoDB" id="9768284at2"/>
<reference evidence="3" key="3">
    <citation type="submission" date="2024-03" db="EMBL/GenBank/DDBJ databases">
        <title>The Genome Sequence of Enterococcus sp. DIV0238c.</title>
        <authorList>
            <consortium name="The Broad Institute Genomics Platform"/>
            <consortium name="The Broad Institute Microbial Omics Core"/>
            <consortium name="The Broad Institute Genomic Center for Infectious Diseases"/>
            <person name="Earl A."/>
            <person name="Manson A."/>
            <person name="Gilmore M."/>
            <person name="Schwartman J."/>
            <person name="Shea T."/>
            <person name="Abouelleil A."/>
            <person name="Cao P."/>
            <person name="Chapman S."/>
            <person name="Cusick C."/>
            <person name="Young S."/>
            <person name="Neafsey D."/>
            <person name="Nusbaum C."/>
            <person name="Birren B."/>
        </authorList>
    </citation>
    <scope>NUCLEOTIDE SEQUENCE</scope>
    <source>
        <strain evidence="3">9D6_DIV0238</strain>
    </source>
</reference>
<dbReference type="PANTHER" id="PTHR37817">
    <property type="entry name" value="N-ACETYLTRANSFERASE EIS"/>
    <property type="match status" value="1"/>
</dbReference>
<dbReference type="Gene3D" id="3.30.1050.10">
    <property type="entry name" value="SCP2 sterol-binding domain"/>
    <property type="match status" value="1"/>
</dbReference>
<sequence>MKKAIRQMGIKELNEMFDLAAYAFNSEKTEKRKEHFKQIVEHSQNYGCFSENVLMSQVISTPFTVDFHGTVHKMAGIGCVSSYPEYRGQGSISAIMSKLLEDLAEQEASLAYLAPFSYPFYRKYGFEQLFEQISYTIKAADWPHVKVGSGKMKRVNFEEIKPICQTIYAGLEKNQRGGMIRENWWLDYSLGSDEKNSFAIYEDEEGNVTGYLIYRSSAARFTIKEWGYLSNQAFQALVGFIGSHNGSSQEFYFETGHTGHDLSHLMPAPLVDMKLTPFMMGRIVSIEAFLHRYPFAPGKKETYYFEVVDFYAPWNEGTWRLSINEAGQGTVEKCSEKIDSSRVINGTIQAWTQLFMGYCTSSELLFYERIHGESKLLEELGDRLVKGKPVLEEYF</sequence>
<dbReference type="Gene3D" id="3.40.630.30">
    <property type="match status" value="2"/>
</dbReference>
<dbReference type="SUPFAM" id="SSF55729">
    <property type="entry name" value="Acyl-CoA N-acyltransferases (Nat)"/>
    <property type="match status" value="1"/>
</dbReference>
<dbReference type="Proteomes" id="UP000196151">
    <property type="component" value="Chromosome"/>
</dbReference>
<proteinExistence type="predicted"/>
<dbReference type="EMBL" id="NIBQ01000002">
    <property type="protein sequence ID" value="OUZ33276.1"/>
    <property type="molecule type" value="Genomic_DNA"/>
</dbReference>
<dbReference type="InterPro" id="IPR036527">
    <property type="entry name" value="SCP2_sterol-bd_dom_sf"/>
</dbReference>
<dbReference type="InterPro" id="IPR051554">
    <property type="entry name" value="Acetyltransferase_Eis"/>
</dbReference>
<evidence type="ECO:0000313" key="4">
    <source>
        <dbReference type="Proteomes" id="UP000196151"/>
    </source>
</evidence>
<dbReference type="GO" id="GO:0034069">
    <property type="term" value="F:aminoglycoside N-acetyltransferase activity"/>
    <property type="evidence" value="ECO:0007669"/>
    <property type="project" value="TreeGrafter"/>
</dbReference>
<organism evidence="2">
    <name type="scientific">Candidatus Enterococcus dunnyi</name>
    <dbReference type="NCBI Taxonomy" id="1834192"/>
    <lineage>
        <taxon>Bacteria</taxon>
        <taxon>Bacillati</taxon>
        <taxon>Bacillota</taxon>
        <taxon>Bacilli</taxon>
        <taxon>Lactobacillales</taxon>
        <taxon>Enterococcaceae</taxon>
        <taxon>Enterococcus</taxon>
    </lineage>
</organism>
<reference evidence="3" key="2">
    <citation type="submission" date="2017-05" db="EMBL/GenBank/DDBJ databases">
        <authorList>
            <consortium name="The Broad Institute Genomics Platform"/>
            <consortium name="The Broad Institute Genomic Center for Infectious Diseases"/>
            <person name="Earl A."/>
            <person name="Manson A."/>
            <person name="Schwartman J."/>
            <person name="Gilmore M."/>
            <person name="Abouelleil A."/>
            <person name="Cao P."/>
            <person name="Chapman S."/>
            <person name="Cusick C."/>
            <person name="Shea T."/>
            <person name="Young S."/>
            <person name="Neafsey D."/>
            <person name="Nusbaum C."/>
            <person name="Birren B."/>
        </authorList>
    </citation>
    <scope>NUCLEOTIDE SEQUENCE</scope>
    <source>
        <strain evidence="3">9D6_DIV0238</strain>
    </source>
</reference>
<dbReference type="Pfam" id="PF13530">
    <property type="entry name" value="SCP2_2"/>
    <property type="match status" value="1"/>
</dbReference>
<dbReference type="AlphaFoldDB" id="A0A200J7T0"/>
<dbReference type="SUPFAM" id="SSF55718">
    <property type="entry name" value="SCP-like"/>
    <property type="match status" value="1"/>
</dbReference>
<dbReference type="InterPro" id="IPR016181">
    <property type="entry name" value="Acyl_CoA_acyltransferase"/>
</dbReference>
<evidence type="ECO:0000259" key="1">
    <source>
        <dbReference type="PROSITE" id="PS51186"/>
    </source>
</evidence>
<reference evidence="2" key="1">
    <citation type="submission" date="2017-05" db="EMBL/GenBank/DDBJ databases">
        <title>The Genome Sequence of Enterococcus sp. 9D6_DIV0238.</title>
        <authorList>
            <consortium name="The Broad Institute Genomics Platform"/>
            <consortium name="The Broad Institute Genomic Center for Infectious Diseases"/>
            <person name="Earl A."/>
            <person name="Manson A."/>
            <person name="Schwartman J."/>
            <person name="Gilmore M."/>
            <person name="Abouelleil A."/>
            <person name="Cao P."/>
            <person name="Chapman S."/>
            <person name="Cusick C."/>
            <person name="Shea T."/>
            <person name="Young S."/>
            <person name="Neafsey D."/>
            <person name="Nusbaum C."/>
            <person name="Birren B."/>
        </authorList>
    </citation>
    <scope>NUCLEOTIDE SEQUENCE [LARGE SCALE GENOMIC DNA]</scope>
    <source>
        <strain evidence="2">9D6_DIV0238</strain>
    </source>
</reference>
<name>A0A200J7T0_9ENTE</name>
<dbReference type="RefSeq" id="WP_087641076.1">
    <property type="nucleotide sequence ID" value="NZ_CP147246.1"/>
</dbReference>
<evidence type="ECO:0000313" key="2">
    <source>
        <dbReference type="EMBL" id="OUZ33276.1"/>
    </source>
</evidence>
<dbReference type="EMBL" id="CP147246">
    <property type="protein sequence ID" value="WYJ93592.1"/>
    <property type="molecule type" value="Genomic_DNA"/>
</dbReference>
<accession>A0A200J7T0</accession>
<keyword evidence="4" id="KW-1185">Reference proteome</keyword>
<dbReference type="PANTHER" id="PTHR37817:SF1">
    <property type="entry name" value="N-ACETYLTRANSFERASE EIS"/>
    <property type="match status" value="1"/>
</dbReference>
<evidence type="ECO:0000313" key="3">
    <source>
        <dbReference type="EMBL" id="WYJ93592.1"/>
    </source>
</evidence>
<dbReference type="Pfam" id="PF13527">
    <property type="entry name" value="Acetyltransf_9"/>
    <property type="match status" value="1"/>
</dbReference>
<dbReference type="InterPro" id="IPR041380">
    <property type="entry name" value="Acetyltransf_17"/>
</dbReference>
<dbReference type="GO" id="GO:0030649">
    <property type="term" value="P:aminoglycoside antibiotic catabolic process"/>
    <property type="evidence" value="ECO:0007669"/>
    <property type="project" value="TreeGrafter"/>
</dbReference>
<protein>
    <recommendedName>
        <fullName evidence="1">N-acetyltransferase domain-containing protein</fullName>
    </recommendedName>
</protein>
<feature type="domain" description="N-acetyltransferase" evidence="1">
    <location>
        <begin position="3"/>
        <end position="141"/>
    </location>
</feature>
<dbReference type="InterPro" id="IPR000182">
    <property type="entry name" value="GNAT_dom"/>
</dbReference>
<dbReference type="Pfam" id="PF17668">
    <property type="entry name" value="Acetyltransf_17"/>
    <property type="match status" value="1"/>
</dbReference>
<gene>
    <name evidence="3" type="ORF">A5889_001093</name>
    <name evidence="2" type="ORF">A5889_001986</name>
</gene>
<dbReference type="PROSITE" id="PS51186">
    <property type="entry name" value="GNAT"/>
    <property type="match status" value="1"/>
</dbReference>
<dbReference type="InterPro" id="IPR025559">
    <property type="entry name" value="Eis_dom"/>
</dbReference>